<keyword evidence="3" id="KW-0328">Glycosyltransferase</keyword>
<evidence type="ECO:0000259" key="6">
    <source>
        <dbReference type="Pfam" id="PF00534"/>
    </source>
</evidence>
<keyword evidence="5" id="KW-0472">Membrane</keyword>
<comment type="similarity">
    <text evidence="1">Belongs to the IF-3 family.</text>
</comment>
<dbReference type="PROSITE" id="PS00938">
    <property type="entry name" value="IF3"/>
    <property type="match status" value="1"/>
</dbReference>
<evidence type="ECO:0000256" key="1">
    <source>
        <dbReference type="ARBA" id="ARBA00005439"/>
    </source>
</evidence>
<dbReference type="Pfam" id="PF00707">
    <property type="entry name" value="IF3_C"/>
    <property type="match status" value="1"/>
</dbReference>
<organism evidence="9 10">
    <name type="scientific">Durusdinium trenchii</name>
    <dbReference type="NCBI Taxonomy" id="1381693"/>
    <lineage>
        <taxon>Eukaryota</taxon>
        <taxon>Sar</taxon>
        <taxon>Alveolata</taxon>
        <taxon>Dinophyceae</taxon>
        <taxon>Suessiales</taxon>
        <taxon>Symbiodiniaceae</taxon>
        <taxon>Durusdinium</taxon>
    </lineage>
</organism>
<protein>
    <submittedName>
        <fullName evidence="9">Translation initiation factor IF-3</fullName>
    </submittedName>
</protein>
<dbReference type="Gene3D" id="3.30.110.10">
    <property type="entry name" value="Translation initiation factor 3 (IF-3), C-terminal domain"/>
    <property type="match status" value="1"/>
</dbReference>
<keyword evidence="4" id="KW-0648">Protein biosynthesis</keyword>
<dbReference type="Pfam" id="PF01075">
    <property type="entry name" value="Glyco_transf_9"/>
    <property type="match status" value="1"/>
</dbReference>
<dbReference type="SUPFAM" id="SSF54364">
    <property type="entry name" value="Translation initiation factor IF3, N-terminal domain"/>
    <property type="match status" value="1"/>
</dbReference>
<dbReference type="InterPro" id="IPR019813">
    <property type="entry name" value="Translation_initiation_fac3_CS"/>
</dbReference>
<evidence type="ECO:0000313" key="9">
    <source>
        <dbReference type="EMBL" id="CAK9039546.1"/>
    </source>
</evidence>
<dbReference type="Proteomes" id="UP001642464">
    <property type="component" value="Unassembled WGS sequence"/>
</dbReference>
<reference evidence="9 10" key="1">
    <citation type="submission" date="2024-02" db="EMBL/GenBank/DDBJ databases">
        <authorList>
            <person name="Chen Y."/>
            <person name="Shah S."/>
            <person name="Dougan E. K."/>
            <person name="Thang M."/>
            <person name="Chan C."/>
        </authorList>
    </citation>
    <scope>NUCLEOTIDE SEQUENCE [LARGE SCALE GENOMIC DNA]</scope>
</reference>
<dbReference type="Gene3D" id="3.40.50.2000">
    <property type="entry name" value="Glycogen Phosphorylase B"/>
    <property type="match status" value="3"/>
</dbReference>
<evidence type="ECO:0000313" key="10">
    <source>
        <dbReference type="Proteomes" id="UP001642464"/>
    </source>
</evidence>
<accession>A0ABP0LL98</accession>
<dbReference type="Gene3D" id="3.10.20.80">
    <property type="entry name" value="Translation initiation factor 3 (IF-3), N-terminal domain"/>
    <property type="match status" value="1"/>
</dbReference>
<feature type="domain" description="Translation initiation factor 3 C-terminal" evidence="7">
    <location>
        <begin position="549"/>
        <end position="632"/>
    </location>
</feature>
<feature type="domain" description="Glycosyl transferase family 1" evidence="6">
    <location>
        <begin position="77"/>
        <end position="238"/>
    </location>
</feature>
<evidence type="ECO:0000259" key="7">
    <source>
        <dbReference type="Pfam" id="PF00707"/>
    </source>
</evidence>
<dbReference type="HAMAP" id="MF_00080">
    <property type="entry name" value="IF_3"/>
    <property type="match status" value="1"/>
</dbReference>
<proteinExistence type="inferred from homology"/>
<dbReference type="InterPro" id="IPR036788">
    <property type="entry name" value="T_IF-3_C_sf"/>
</dbReference>
<keyword evidence="3" id="KW-0808">Transferase</keyword>
<dbReference type="InterPro" id="IPR002201">
    <property type="entry name" value="Glyco_trans_9"/>
</dbReference>
<dbReference type="NCBIfam" id="TIGR00168">
    <property type="entry name" value="infC"/>
    <property type="match status" value="1"/>
</dbReference>
<evidence type="ECO:0000256" key="4">
    <source>
        <dbReference type="ARBA" id="ARBA00022917"/>
    </source>
</evidence>
<dbReference type="EMBL" id="CAXAMM010016668">
    <property type="protein sequence ID" value="CAK9039546.1"/>
    <property type="molecule type" value="Genomic_DNA"/>
</dbReference>
<evidence type="ECO:0000256" key="2">
    <source>
        <dbReference type="ARBA" id="ARBA00022540"/>
    </source>
</evidence>
<keyword evidence="5" id="KW-1133">Transmembrane helix</keyword>
<dbReference type="InterPro" id="IPR019815">
    <property type="entry name" value="Translation_initiation_fac_3_C"/>
</dbReference>
<feature type="transmembrane region" description="Helical" evidence="5">
    <location>
        <begin position="650"/>
        <end position="669"/>
    </location>
</feature>
<sequence length="750" mass="82801">MKRYYNSSMLRADRIIANSRYTGETITRRHPELAELVRIIPRGADLDVFDPVAISDERVSVLAAAWGLNGENWGFRVLLPGRLTSWKGHELAVEAVAKMKTWRASGNDQGLTLVFCGGAQGRDDYETALRALIEERGVRDMVHLVGDCADMPAAYAWADLVIAPSTRPEAFGRVAVEAGAMRTPVIAANHGGAMETIVDGRSGFLVDPGDASALAAAMDRVRGMTDQERMAMGENGRARAMSVYSATAMCEATLGVYDDLLAALVKQLKTAKFEKVYDLAADEAGKKLYNAMGVFRPKWYSAAPAAKKSGKKAGSFSLPDVDKVMAAAGLGAPERLPDMRWALTSRKDSANMKPSWYGISTPFGVMMPGLNPEKRWPASCYAGFATIMARSGFMPVLAGPRDLHHLGDEIAHEAPQLVDLTGKTDHLQLAALSQEAAFFVSDDAEEMHLAVSIGCEGVVIADSKSAPVTPEGRHVVTLTSPDGHGGVEPLFAWRTLSNMGLILSEEERLDLVEVSPNTQPPVCKILDYGKYKYQQQKKKAEAKKKQKVVEIKEIKMRPNIDDHDYEVKVKAMKRFFEEGDKVKVTLRFRGREMAHQDRGADLLRRVQDDFEEIAKVEQFPKMEGRQIMMVMGRNIIMDEGWLTQIVANRWLLAIVAYVFGAATFWVLSFTDRLPAFFQKTLVSRAVDQPERDADSDEKLEALAAEIEKAKSLLQENDTEATTVRDRLSALDEAVKRANGRLKLVSKSIKR</sequence>
<dbReference type="Pfam" id="PF05198">
    <property type="entry name" value="IF3_N"/>
    <property type="match status" value="1"/>
</dbReference>
<dbReference type="InterPro" id="IPR001288">
    <property type="entry name" value="Translation_initiation_fac_3"/>
</dbReference>
<dbReference type="PANTHER" id="PTHR10938:SF0">
    <property type="entry name" value="TRANSLATION INITIATION FACTOR IF-3, MITOCHONDRIAL"/>
    <property type="match status" value="1"/>
</dbReference>
<keyword evidence="5" id="KW-0812">Transmembrane</keyword>
<evidence type="ECO:0000256" key="3">
    <source>
        <dbReference type="ARBA" id="ARBA00022676"/>
    </source>
</evidence>
<dbReference type="Pfam" id="PF00534">
    <property type="entry name" value="Glycos_transf_1"/>
    <property type="match status" value="1"/>
</dbReference>
<name>A0ABP0LL98_9DINO</name>
<keyword evidence="2 9" id="KW-0396">Initiation factor</keyword>
<evidence type="ECO:0000259" key="8">
    <source>
        <dbReference type="Pfam" id="PF05198"/>
    </source>
</evidence>
<dbReference type="PANTHER" id="PTHR10938">
    <property type="entry name" value="TRANSLATION INITIATION FACTOR IF-3"/>
    <property type="match status" value="1"/>
</dbReference>
<dbReference type="SUPFAM" id="SSF53756">
    <property type="entry name" value="UDP-Glycosyltransferase/glycogen phosphorylase"/>
    <property type="match status" value="2"/>
</dbReference>
<dbReference type="SUPFAM" id="SSF55200">
    <property type="entry name" value="Translation initiation factor IF3, C-terminal domain"/>
    <property type="match status" value="1"/>
</dbReference>
<evidence type="ECO:0000256" key="5">
    <source>
        <dbReference type="SAM" id="Phobius"/>
    </source>
</evidence>
<gene>
    <name evidence="9" type="ORF">SCF082_LOCUS23147</name>
</gene>
<feature type="domain" description="Translation initiation factor 3 N-terminal" evidence="8">
    <location>
        <begin position="503"/>
        <end position="542"/>
    </location>
</feature>
<dbReference type="InterPro" id="IPR019814">
    <property type="entry name" value="Translation_initiation_fac_3_N"/>
</dbReference>
<dbReference type="InterPro" id="IPR001296">
    <property type="entry name" value="Glyco_trans_1"/>
</dbReference>
<dbReference type="InterPro" id="IPR036787">
    <property type="entry name" value="T_IF-3_N_sf"/>
</dbReference>
<dbReference type="GO" id="GO:0003743">
    <property type="term" value="F:translation initiation factor activity"/>
    <property type="evidence" value="ECO:0007669"/>
    <property type="project" value="UniProtKB-KW"/>
</dbReference>
<comment type="caution">
    <text evidence="9">The sequence shown here is derived from an EMBL/GenBank/DDBJ whole genome shotgun (WGS) entry which is preliminary data.</text>
</comment>
<keyword evidence="10" id="KW-1185">Reference proteome</keyword>